<organism evidence="10 11">
    <name type="scientific">Anoxybacter fermentans</name>
    <dbReference type="NCBI Taxonomy" id="1323375"/>
    <lineage>
        <taxon>Bacteria</taxon>
        <taxon>Bacillati</taxon>
        <taxon>Bacillota</taxon>
        <taxon>Clostridia</taxon>
        <taxon>Halanaerobiales</taxon>
        <taxon>Anoxybacter</taxon>
    </lineage>
</organism>
<dbReference type="Pfam" id="PF05848">
    <property type="entry name" value="CtsR"/>
    <property type="match status" value="1"/>
</dbReference>
<feature type="domain" description="CtsR N-terminal HTH" evidence="8">
    <location>
        <begin position="4"/>
        <end position="72"/>
    </location>
</feature>
<accession>A0A3S9T2B2</accession>
<evidence type="ECO:0000259" key="8">
    <source>
        <dbReference type="Pfam" id="PF05848"/>
    </source>
</evidence>
<keyword evidence="4 7" id="KW-0805">Transcription regulation</keyword>
<dbReference type="Proteomes" id="UP000267250">
    <property type="component" value="Chromosome"/>
</dbReference>
<dbReference type="GO" id="GO:0006355">
    <property type="term" value="P:regulation of DNA-templated transcription"/>
    <property type="evidence" value="ECO:0007669"/>
    <property type="project" value="UniProtKB-UniRule"/>
</dbReference>
<dbReference type="RefSeq" id="WP_236777847.1">
    <property type="nucleotide sequence ID" value="NZ_CP016379.1"/>
</dbReference>
<sequence>MSSLVQRIENYIKKLLNQSDGRLRVRRRELADHFKCVPSQINYVLKTRFTIERGYIVESQRGGGGFIEIRKLVFDHPEEDFLYSALELIGDELSQQQALNLIHNLEERKILTKRESAILQSMLHRRNLNIELPYRDYLRARLLKAALGAIMKTDD</sequence>
<keyword evidence="3 7" id="KW-0678">Repressor</keyword>
<evidence type="ECO:0000313" key="10">
    <source>
        <dbReference type="EMBL" id="AZR74682.1"/>
    </source>
</evidence>
<reference evidence="10 11" key="1">
    <citation type="submission" date="2016-07" db="EMBL/GenBank/DDBJ databases">
        <title>Genome and transcriptome analysis of iron-reducing fermentative bacteria Anoxybacter fermentans.</title>
        <authorList>
            <person name="Zeng X."/>
            <person name="Shao Z."/>
        </authorList>
    </citation>
    <scope>NUCLEOTIDE SEQUENCE [LARGE SCALE GENOMIC DNA]</scope>
    <source>
        <strain evidence="10 11">DY22613</strain>
    </source>
</reference>
<dbReference type="InterPro" id="IPR041902">
    <property type="entry name" value="CtsR_N_sf"/>
</dbReference>
<dbReference type="InterPro" id="IPR008463">
    <property type="entry name" value="CtsR"/>
</dbReference>
<keyword evidence="6 7" id="KW-0804">Transcription</keyword>
<proteinExistence type="inferred from homology"/>
<dbReference type="PIRSF" id="PIRSF010607">
    <property type="entry name" value="Txn_repr_CtsR"/>
    <property type="match status" value="1"/>
</dbReference>
<protein>
    <recommendedName>
        <fullName evidence="2 7">Transcriptional regulator CtsR</fullName>
    </recommendedName>
</protein>
<dbReference type="Gene3D" id="1.10.1200.150">
    <property type="entry name" value="Transcriptional regulator CtsR, C-terminal domain"/>
    <property type="match status" value="1"/>
</dbReference>
<dbReference type="EMBL" id="CP016379">
    <property type="protein sequence ID" value="AZR74682.1"/>
    <property type="molecule type" value="Genomic_DNA"/>
</dbReference>
<evidence type="ECO:0000313" key="11">
    <source>
        <dbReference type="Proteomes" id="UP000267250"/>
    </source>
</evidence>
<evidence type="ECO:0000256" key="1">
    <source>
        <dbReference type="ARBA" id="ARBA00010189"/>
    </source>
</evidence>
<dbReference type="Pfam" id="PF17727">
    <property type="entry name" value="CtsR_C"/>
    <property type="match status" value="1"/>
</dbReference>
<evidence type="ECO:0000256" key="4">
    <source>
        <dbReference type="ARBA" id="ARBA00023015"/>
    </source>
</evidence>
<evidence type="ECO:0000256" key="5">
    <source>
        <dbReference type="ARBA" id="ARBA00023125"/>
    </source>
</evidence>
<evidence type="ECO:0000256" key="7">
    <source>
        <dbReference type="PIRNR" id="PIRNR010607"/>
    </source>
</evidence>
<name>A0A3S9T2B2_9FIRM</name>
<keyword evidence="5 7" id="KW-0238">DNA-binding</keyword>
<dbReference type="InterPro" id="IPR041908">
    <property type="entry name" value="CtsR_C_sf"/>
</dbReference>
<feature type="domain" description="CtsR C-terminal dimerization" evidence="9">
    <location>
        <begin position="79"/>
        <end position="147"/>
    </location>
</feature>
<dbReference type="InterPro" id="IPR041473">
    <property type="entry name" value="CtsR_C"/>
</dbReference>
<gene>
    <name evidence="10" type="ORF">BBF96_15680</name>
</gene>
<evidence type="ECO:0000256" key="2">
    <source>
        <dbReference type="ARBA" id="ARBA00014129"/>
    </source>
</evidence>
<dbReference type="InterPro" id="IPR040465">
    <property type="entry name" value="CtsR_N"/>
</dbReference>
<evidence type="ECO:0000256" key="3">
    <source>
        <dbReference type="ARBA" id="ARBA00022491"/>
    </source>
</evidence>
<dbReference type="KEGG" id="aft:BBF96_15680"/>
<dbReference type="Gene3D" id="3.30.56.130">
    <property type="entry name" value="Transcriptional regulator CtsR, winged HTH domain"/>
    <property type="match status" value="1"/>
</dbReference>
<evidence type="ECO:0000256" key="6">
    <source>
        <dbReference type="ARBA" id="ARBA00023163"/>
    </source>
</evidence>
<dbReference type="AlphaFoldDB" id="A0A3S9T2B2"/>
<keyword evidence="11" id="KW-1185">Reference proteome</keyword>
<dbReference type="GO" id="GO:0003677">
    <property type="term" value="F:DNA binding"/>
    <property type="evidence" value="ECO:0007669"/>
    <property type="project" value="UniProtKB-UniRule"/>
</dbReference>
<comment type="similarity">
    <text evidence="1 7">Belongs to the CtsR family.</text>
</comment>
<evidence type="ECO:0000259" key="9">
    <source>
        <dbReference type="Pfam" id="PF17727"/>
    </source>
</evidence>